<dbReference type="RefSeq" id="WP_204824427.1">
    <property type="nucleotide sequence ID" value="NZ_JBHUGF010000010.1"/>
</dbReference>
<feature type="transmembrane region" description="Helical" evidence="1">
    <location>
        <begin position="7"/>
        <end position="25"/>
    </location>
</feature>
<name>A0ABW4UW53_9BACL</name>
<evidence type="ECO:0000256" key="1">
    <source>
        <dbReference type="SAM" id="Phobius"/>
    </source>
</evidence>
<keyword evidence="1" id="KW-0812">Transmembrane</keyword>
<evidence type="ECO:0000313" key="3">
    <source>
        <dbReference type="Proteomes" id="UP001597403"/>
    </source>
</evidence>
<keyword evidence="1" id="KW-1133">Transmembrane helix</keyword>
<dbReference type="Proteomes" id="UP001597403">
    <property type="component" value="Unassembled WGS sequence"/>
</dbReference>
<gene>
    <name evidence="2" type="ORF">ACFSGI_12320</name>
</gene>
<sequence length="72" mass="8339">MLKGRNITGIIVSITYCLVLYEILLRAPKGESPNHPLWHYMMIPIGAIVICFIFDHIIKFDFFKNAKDSNEK</sequence>
<protein>
    <submittedName>
        <fullName evidence="2">Uncharacterized protein</fullName>
    </submittedName>
</protein>
<keyword evidence="1" id="KW-0472">Membrane</keyword>
<evidence type="ECO:0000313" key="2">
    <source>
        <dbReference type="EMBL" id="MFD1990748.1"/>
    </source>
</evidence>
<comment type="caution">
    <text evidence="2">The sequence shown here is derived from an EMBL/GenBank/DDBJ whole genome shotgun (WGS) entry which is preliminary data.</text>
</comment>
<dbReference type="EMBL" id="JBHUGF010000010">
    <property type="protein sequence ID" value="MFD1990748.1"/>
    <property type="molecule type" value="Genomic_DNA"/>
</dbReference>
<reference evidence="3" key="1">
    <citation type="journal article" date="2019" name="Int. J. Syst. Evol. Microbiol.">
        <title>The Global Catalogue of Microorganisms (GCM) 10K type strain sequencing project: providing services to taxonomists for standard genome sequencing and annotation.</title>
        <authorList>
            <consortium name="The Broad Institute Genomics Platform"/>
            <consortium name="The Broad Institute Genome Sequencing Center for Infectious Disease"/>
            <person name="Wu L."/>
            <person name="Ma J."/>
        </authorList>
    </citation>
    <scope>NUCLEOTIDE SEQUENCE [LARGE SCALE GENOMIC DNA]</scope>
    <source>
        <strain evidence="3">CGMCC 1.15067</strain>
    </source>
</reference>
<proteinExistence type="predicted"/>
<feature type="transmembrane region" description="Helical" evidence="1">
    <location>
        <begin position="37"/>
        <end position="58"/>
    </location>
</feature>
<accession>A0ABW4UW53</accession>
<keyword evidence="3" id="KW-1185">Reference proteome</keyword>
<organism evidence="2 3">
    <name type="scientific">Paenibacillus nicotianae</name>
    <dbReference type="NCBI Taxonomy" id="1526551"/>
    <lineage>
        <taxon>Bacteria</taxon>
        <taxon>Bacillati</taxon>
        <taxon>Bacillota</taxon>
        <taxon>Bacilli</taxon>
        <taxon>Bacillales</taxon>
        <taxon>Paenibacillaceae</taxon>
        <taxon>Paenibacillus</taxon>
    </lineage>
</organism>